<feature type="transmembrane region" description="Helical" evidence="9">
    <location>
        <begin position="100"/>
        <end position="120"/>
    </location>
</feature>
<keyword evidence="5" id="KW-0997">Cell inner membrane</keyword>
<comment type="subcellular location">
    <subcellularLocation>
        <location evidence="1">Cell inner membrane</location>
        <topology evidence="1">Multi-pass membrane protein</topology>
    </subcellularLocation>
</comment>
<dbReference type="Pfam" id="PF03739">
    <property type="entry name" value="LptF_LptG"/>
    <property type="match status" value="1"/>
</dbReference>
<gene>
    <name evidence="10" type="primary">lptF</name>
    <name evidence="10" type="ORF">INR99_07125</name>
</gene>
<feature type="transmembrane region" description="Helical" evidence="9">
    <location>
        <begin position="294"/>
        <end position="312"/>
    </location>
</feature>
<feature type="transmembrane region" description="Helical" evidence="9">
    <location>
        <begin position="62"/>
        <end position="80"/>
    </location>
</feature>
<dbReference type="GO" id="GO:0043190">
    <property type="term" value="C:ATP-binding cassette (ABC) transporter complex"/>
    <property type="evidence" value="ECO:0007669"/>
    <property type="project" value="InterPro"/>
</dbReference>
<keyword evidence="7 9" id="KW-1133">Transmembrane helix</keyword>
<evidence type="ECO:0000256" key="3">
    <source>
        <dbReference type="ARBA" id="ARBA00022448"/>
    </source>
</evidence>
<evidence type="ECO:0000256" key="6">
    <source>
        <dbReference type="ARBA" id="ARBA00022692"/>
    </source>
</evidence>
<keyword evidence="4" id="KW-1003">Cell membrane</keyword>
<evidence type="ECO:0000256" key="7">
    <source>
        <dbReference type="ARBA" id="ARBA00022989"/>
    </source>
</evidence>
<reference evidence="10 11" key="1">
    <citation type="submission" date="2020-10" db="EMBL/GenBank/DDBJ databases">
        <title>The genome sequence of Chitinilyticum litopenaei 4Y14.</title>
        <authorList>
            <person name="Liu Y."/>
        </authorList>
    </citation>
    <scope>NUCLEOTIDE SEQUENCE [LARGE SCALE GENOMIC DNA]</scope>
    <source>
        <strain evidence="10 11">4Y14</strain>
    </source>
</reference>
<dbReference type="Proteomes" id="UP000604481">
    <property type="component" value="Unassembled WGS sequence"/>
</dbReference>
<dbReference type="InterPro" id="IPR030922">
    <property type="entry name" value="LptF"/>
</dbReference>
<organism evidence="10 11">
    <name type="scientific">Chitinilyticum piscinae</name>
    <dbReference type="NCBI Taxonomy" id="2866724"/>
    <lineage>
        <taxon>Bacteria</taxon>
        <taxon>Pseudomonadati</taxon>
        <taxon>Pseudomonadota</taxon>
        <taxon>Betaproteobacteria</taxon>
        <taxon>Neisseriales</taxon>
        <taxon>Chitinibacteraceae</taxon>
        <taxon>Chitinilyticum</taxon>
    </lineage>
</organism>
<dbReference type="InterPro" id="IPR005495">
    <property type="entry name" value="LptG/LptF_permease"/>
</dbReference>
<keyword evidence="11" id="KW-1185">Reference proteome</keyword>
<evidence type="ECO:0000313" key="10">
    <source>
        <dbReference type="EMBL" id="MBE9609115.1"/>
    </source>
</evidence>
<evidence type="ECO:0000256" key="5">
    <source>
        <dbReference type="ARBA" id="ARBA00022519"/>
    </source>
</evidence>
<dbReference type="PANTHER" id="PTHR33529">
    <property type="entry name" value="SLR0882 PROTEIN-RELATED"/>
    <property type="match status" value="1"/>
</dbReference>
<dbReference type="PANTHER" id="PTHR33529:SF7">
    <property type="entry name" value="LIPOPOLYSACCHARIDE EXPORT SYSTEM PERMEASE PROTEIN LPTF"/>
    <property type="match status" value="1"/>
</dbReference>
<evidence type="ECO:0000256" key="1">
    <source>
        <dbReference type="ARBA" id="ARBA00004429"/>
    </source>
</evidence>
<dbReference type="GO" id="GO:0055085">
    <property type="term" value="P:transmembrane transport"/>
    <property type="evidence" value="ECO:0007669"/>
    <property type="project" value="InterPro"/>
</dbReference>
<keyword evidence="8 9" id="KW-0472">Membrane</keyword>
<protein>
    <recommendedName>
        <fullName evidence="2">Lipopolysaccharide export system permease protein LptF</fullName>
    </recommendedName>
</protein>
<evidence type="ECO:0000256" key="4">
    <source>
        <dbReference type="ARBA" id="ARBA00022475"/>
    </source>
</evidence>
<dbReference type="RefSeq" id="WP_194115634.1">
    <property type="nucleotide sequence ID" value="NZ_JADFUA010000003.1"/>
</dbReference>
<dbReference type="GO" id="GO:0015920">
    <property type="term" value="P:lipopolysaccharide transport"/>
    <property type="evidence" value="ECO:0007669"/>
    <property type="project" value="TreeGrafter"/>
</dbReference>
<feature type="transmembrane region" description="Helical" evidence="9">
    <location>
        <begin position="12"/>
        <end position="32"/>
    </location>
</feature>
<keyword evidence="3" id="KW-0813">Transport</keyword>
<evidence type="ECO:0000256" key="8">
    <source>
        <dbReference type="ARBA" id="ARBA00023136"/>
    </source>
</evidence>
<accession>A0A8J7FH74</accession>
<feature type="transmembrane region" description="Helical" evidence="9">
    <location>
        <begin position="269"/>
        <end position="288"/>
    </location>
</feature>
<dbReference type="NCBIfam" id="TIGR04407">
    <property type="entry name" value="LptF_YjgP"/>
    <property type="match status" value="1"/>
</dbReference>
<comment type="caution">
    <text evidence="10">The sequence shown here is derived from an EMBL/GenBank/DDBJ whole genome shotgun (WGS) entry which is preliminary data.</text>
</comment>
<dbReference type="EMBL" id="JADFUA010000003">
    <property type="protein sequence ID" value="MBE9609115.1"/>
    <property type="molecule type" value="Genomic_DNA"/>
</dbReference>
<proteinExistence type="predicted"/>
<evidence type="ECO:0000256" key="2">
    <source>
        <dbReference type="ARBA" id="ARBA00014213"/>
    </source>
</evidence>
<feature type="transmembrane region" description="Helical" evidence="9">
    <location>
        <begin position="324"/>
        <end position="346"/>
    </location>
</feature>
<evidence type="ECO:0000256" key="9">
    <source>
        <dbReference type="SAM" id="Phobius"/>
    </source>
</evidence>
<sequence>MLFRKRLVNEMIWVALGLFVVLLLIVLTTQIVRLLGEAAVGALASSAVWVVMGFAAVRYLPVLLSLMLFVSVLSVMTRLWKDNEMVVWFASGRSIADFIRPVLGLAIPVVALIAAMSLFVSPWAQQKNREFREAALAKQDMTQLSPGVFREAGSADKVYFVENFSGLAQSGNNVFMQIRRNGKISYVLAERGGLHVDEAGDRWVWLKDARAYEALPGTLNYDLLHMAEGRVRLDDPKPAPVSPSTQALPTARLLGSPVSEHQAELHWRLALPIATLILALAAIPLAFFNARGGRMVNILFAGILAFAYYNCMNVAQSWLSAGKIPGWIGMWPLHLLAAALTVWLFWWRSRLRRG</sequence>
<name>A0A8J7FH74_9NEIS</name>
<evidence type="ECO:0000313" key="11">
    <source>
        <dbReference type="Proteomes" id="UP000604481"/>
    </source>
</evidence>
<dbReference type="AlphaFoldDB" id="A0A8J7FH74"/>
<keyword evidence="6 9" id="KW-0812">Transmembrane</keyword>